<dbReference type="InterPro" id="IPR020449">
    <property type="entry name" value="Tscrpt_reg_AraC-type_HTH"/>
</dbReference>
<dbReference type="AlphaFoldDB" id="A0A810MZW1"/>
<gene>
    <name evidence="5" type="ORF">Prubr_37170</name>
</gene>
<dbReference type="InterPro" id="IPR018060">
    <property type="entry name" value="HTH_AraC"/>
</dbReference>
<sequence length="266" mass="29093">MTVQDPVGADPHSCEEYGYGLGRPDGILILKYRSGALLDFGESRQDFLHQFYWSPTGVLATRHGTRTGFVGGGEVFWVHRAVTHEVRAADQQTVYRVCLRQVPPALADLRAGAAAIGDEAARLLPTIARKGYAEDAALAARARIMVGLGAPAAEPSAGPAGGPGFAMTVARAISHDPGDPTRLDEWADRLHISVKTLQRDFEREFGMPYSRWRTRLRLLASRVLLETHPVTEVAHRVGYASPSSFITAFAREYGYTPGRHTPRETT</sequence>
<dbReference type="PROSITE" id="PS00041">
    <property type="entry name" value="HTH_ARAC_FAMILY_1"/>
    <property type="match status" value="1"/>
</dbReference>
<dbReference type="KEGG" id="pry:Prubr_37170"/>
<evidence type="ECO:0000313" key="5">
    <source>
        <dbReference type="EMBL" id="BCJ66696.1"/>
    </source>
</evidence>
<evidence type="ECO:0000256" key="3">
    <source>
        <dbReference type="ARBA" id="ARBA00023163"/>
    </source>
</evidence>
<dbReference type="PANTHER" id="PTHR11019:SF199">
    <property type="entry name" value="HTH-TYPE TRANSCRIPTIONAL REGULATOR NIMR"/>
    <property type="match status" value="1"/>
</dbReference>
<protein>
    <submittedName>
        <fullName evidence="5">AraC family transcriptional regulator</fullName>
    </submittedName>
</protein>
<evidence type="ECO:0000256" key="1">
    <source>
        <dbReference type="ARBA" id="ARBA00023015"/>
    </source>
</evidence>
<evidence type="ECO:0000259" key="4">
    <source>
        <dbReference type="PROSITE" id="PS01124"/>
    </source>
</evidence>
<evidence type="ECO:0000256" key="2">
    <source>
        <dbReference type="ARBA" id="ARBA00023125"/>
    </source>
</evidence>
<dbReference type="SMART" id="SM00342">
    <property type="entry name" value="HTH_ARAC"/>
    <property type="match status" value="1"/>
</dbReference>
<dbReference type="GO" id="GO:0003700">
    <property type="term" value="F:DNA-binding transcription factor activity"/>
    <property type="evidence" value="ECO:0007669"/>
    <property type="project" value="InterPro"/>
</dbReference>
<organism evidence="5 6">
    <name type="scientific">Polymorphospora rubra</name>
    <dbReference type="NCBI Taxonomy" id="338584"/>
    <lineage>
        <taxon>Bacteria</taxon>
        <taxon>Bacillati</taxon>
        <taxon>Actinomycetota</taxon>
        <taxon>Actinomycetes</taxon>
        <taxon>Micromonosporales</taxon>
        <taxon>Micromonosporaceae</taxon>
        <taxon>Polymorphospora</taxon>
    </lineage>
</organism>
<name>A0A810MZW1_9ACTN</name>
<dbReference type="SUPFAM" id="SSF46689">
    <property type="entry name" value="Homeodomain-like"/>
    <property type="match status" value="2"/>
</dbReference>
<dbReference type="InterPro" id="IPR009057">
    <property type="entry name" value="Homeodomain-like_sf"/>
</dbReference>
<dbReference type="EMBL" id="AP023359">
    <property type="protein sequence ID" value="BCJ66696.1"/>
    <property type="molecule type" value="Genomic_DNA"/>
</dbReference>
<dbReference type="PRINTS" id="PR00032">
    <property type="entry name" value="HTHARAC"/>
</dbReference>
<dbReference type="GO" id="GO:0043565">
    <property type="term" value="F:sequence-specific DNA binding"/>
    <property type="evidence" value="ECO:0007669"/>
    <property type="project" value="InterPro"/>
</dbReference>
<keyword evidence="6" id="KW-1185">Reference proteome</keyword>
<dbReference type="RefSeq" id="WP_281425930.1">
    <property type="nucleotide sequence ID" value="NZ_AP023359.1"/>
</dbReference>
<feature type="domain" description="HTH araC/xylS-type" evidence="4">
    <location>
        <begin position="167"/>
        <end position="263"/>
    </location>
</feature>
<dbReference type="Proteomes" id="UP000680866">
    <property type="component" value="Chromosome"/>
</dbReference>
<accession>A0A810MZW1</accession>
<proteinExistence type="predicted"/>
<reference evidence="5" key="1">
    <citation type="submission" date="2020-08" db="EMBL/GenBank/DDBJ databases">
        <title>Whole genome shotgun sequence of Polymorphospora rubra NBRC 101157.</title>
        <authorList>
            <person name="Komaki H."/>
            <person name="Tamura T."/>
        </authorList>
    </citation>
    <scope>NUCLEOTIDE SEQUENCE</scope>
    <source>
        <strain evidence="5">NBRC 101157</strain>
    </source>
</reference>
<evidence type="ECO:0000313" key="6">
    <source>
        <dbReference type="Proteomes" id="UP000680866"/>
    </source>
</evidence>
<keyword evidence="1" id="KW-0805">Transcription regulation</keyword>
<keyword evidence="2" id="KW-0238">DNA-binding</keyword>
<dbReference type="PANTHER" id="PTHR11019">
    <property type="entry name" value="HTH-TYPE TRANSCRIPTIONAL REGULATOR NIMR"/>
    <property type="match status" value="1"/>
</dbReference>
<dbReference type="InterPro" id="IPR018062">
    <property type="entry name" value="HTH_AraC-typ_CS"/>
</dbReference>
<dbReference type="Pfam" id="PF12833">
    <property type="entry name" value="HTH_18"/>
    <property type="match status" value="1"/>
</dbReference>
<keyword evidence="3" id="KW-0804">Transcription</keyword>
<dbReference type="Gene3D" id="1.10.10.60">
    <property type="entry name" value="Homeodomain-like"/>
    <property type="match status" value="1"/>
</dbReference>
<dbReference type="PROSITE" id="PS01124">
    <property type="entry name" value="HTH_ARAC_FAMILY_2"/>
    <property type="match status" value="1"/>
</dbReference>